<sequence>MTTQIENDVPIPATPEKPKRKSRARKQAEGTTAKKTANPAASLIAALKFISVAQKKAGPVNIQFGHIAHNWAAAFDGVLTVAAPIEEDLTACPHTLQFIDALSKAGDELSITQLTANTLAVSSGVFRALVPCVAFDEVPIMPPDPQCAVIDDRVKAALAAVAGLATDGAPNATYAAVLLQAGSAVATNGAALLEAWHGIDLPPGLMLPKAAASAIAKASKALTGFGYSQSSATFYFEDGSFIKSQLYGERYPNYASVLDVPNLNLWPIPEDFYRGVRAIESFSPNGHVFFEDGAVLSRMHKEEASTYRIEGLPERMGFSAKLLLSVEHAFKKAHFDAETNKVIFYGDNVRGAVMGLDLGTEASYTEQSEDTYINRTSDDPYSDDIPF</sequence>
<gene>
    <name evidence="2" type="ORF">Samson_028</name>
</gene>
<dbReference type="Proteomes" id="UP000323235">
    <property type="component" value="Segment"/>
</dbReference>
<feature type="region of interest" description="Disordered" evidence="1">
    <location>
        <begin position="367"/>
        <end position="387"/>
    </location>
</feature>
<evidence type="ECO:0000313" key="2">
    <source>
        <dbReference type="EMBL" id="QEG09344.1"/>
    </source>
</evidence>
<dbReference type="EMBL" id="MN062187">
    <property type="protein sequence ID" value="QEG09344.1"/>
    <property type="molecule type" value="Genomic_DNA"/>
</dbReference>
<reference evidence="3" key="1">
    <citation type="submission" date="2019-06" db="EMBL/GenBank/DDBJ databases">
        <title>Complete Genome Sequence of Xanthomonas spp. Siphophage Samson.</title>
        <authorList>
            <person name="Clark S."/>
            <person name="Le T."/>
            <person name="Moreland R."/>
            <person name="Gonzalez C.F."/>
            <person name="Liu M."/>
            <person name="Ramsey J."/>
        </authorList>
    </citation>
    <scope>NUCLEOTIDE SEQUENCE [LARGE SCALE GENOMIC DNA]</scope>
</reference>
<organism evidence="2 3">
    <name type="scientific">Xanthomonas phage Samson</name>
    <dbReference type="NCBI Taxonomy" id="2596676"/>
    <lineage>
        <taxon>Viruses</taxon>
        <taxon>Duplodnaviria</taxon>
        <taxon>Heunggongvirae</taxon>
        <taxon>Uroviricota</taxon>
        <taxon>Caudoviricetes</taxon>
        <taxon>Jondennisvirinae</taxon>
        <taxon>Septimatrevirus</taxon>
        <taxon>Septimatrevirus samson</taxon>
    </lineage>
</organism>
<name>A0A5B9N5U4_9CAUD</name>
<keyword evidence="3" id="KW-1185">Reference proteome</keyword>
<evidence type="ECO:0000313" key="3">
    <source>
        <dbReference type="Proteomes" id="UP000323235"/>
    </source>
</evidence>
<evidence type="ECO:0000256" key="1">
    <source>
        <dbReference type="SAM" id="MobiDB-lite"/>
    </source>
</evidence>
<accession>A0A5B9N5U4</accession>
<protein>
    <submittedName>
        <fullName evidence="2">DNA polymerase III sliding clamp</fullName>
    </submittedName>
</protein>
<proteinExistence type="predicted"/>
<feature type="region of interest" description="Disordered" evidence="1">
    <location>
        <begin position="1"/>
        <end position="35"/>
    </location>
</feature>